<reference evidence="1" key="1">
    <citation type="submission" date="2019-07" db="EMBL/GenBank/DDBJ databases">
        <title>Genomic Encyclopedia of Type Strains, Phase IV (KMG-IV): sequencing the most valuable type-strain genomes for metagenomic binning, comparative biology and taxonomic classification.</title>
        <authorList>
            <person name="Goeker M."/>
        </authorList>
    </citation>
    <scope>NUCLEOTIDE SEQUENCE</scope>
    <source>
        <strain evidence="1">DSM 44596</strain>
    </source>
</reference>
<evidence type="ECO:0000313" key="1">
    <source>
        <dbReference type="EMBL" id="TYQ01734.1"/>
    </source>
</evidence>
<dbReference type="GO" id="GO:0006974">
    <property type="term" value="P:DNA damage response"/>
    <property type="evidence" value="ECO:0007669"/>
    <property type="project" value="TreeGrafter"/>
</dbReference>
<proteinExistence type="predicted"/>
<dbReference type="InterPro" id="IPR007497">
    <property type="entry name" value="SIMPL/DUF541"/>
</dbReference>
<gene>
    <name evidence="1" type="ORF">FNL38_107156</name>
</gene>
<dbReference type="Pfam" id="PF04402">
    <property type="entry name" value="SIMPL"/>
    <property type="match status" value="1"/>
</dbReference>
<dbReference type="PANTHER" id="PTHR34387:SF1">
    <property type="entry name" value="PERIPLASMIC IMMUNOGENIC PROTEIN"/>
    <property type="match status" value="1"/>
</dbReference>
<comment type="caution">
    <text evidence="1">The sequence shown here is derived from an EMBL/GenBank/DDBJ whole genome shotgun (WGS) entry which is preliminary data.</text>
</comment>
<dbReference type="Gene3D" id="3.30.70.2970">
    <property type="entry name" value="Protein of unknown function (DUF541), domain 2"/>
    <property type="match status" value="1"/>
</dbReference>
<evidence type="ECO:0008006" key="2">
    <source>
        <dbReference type="Google" id="ProtNLM"/>
    </source>
</evidence>
<dbReference type="EMBL" id="VNIQ01000007">
    <property type="protein sequence ID" value="TYQ01734.1"/>
    <property type="molecule type" value="Genomic_DNA"/>
</dbReference>
<dbReference type="AlphaFoldDB" id="A0A652YK05"/>
<dbReference type="PANTHER" id="PTHR34387">
    <property type="entry name" value="SLR1258 PROTEIN"/>
    <property type="match status" value="1"/>
</dbReference>
<name>A0A652YK05_NOCGL</name>
<dbReference type="Gene3D" id="3.30.110.170">
    <property type="entry name" value="Protein of unknown function (DUF541), domain 1"/>
    <property type="match status" value="1"/>
</dbReference>
<dbReference type="InterPro" id="IPR052022">
    <property type="entry name" value="26kDa_periplasmic_antigen"/>
</dbReference>
<organism evidence="1">
    <name type="scientific">Nocardia globerula</name>
    <dbReference type="NCBI Taxonomy" id="1818"/>
    <lineage>
        <taxon>Bacteria</taxon>
        <taxon>Bacillati</taxon>
        <taxon>Actinomycetota</taxon>
        <taxon>Actinomycetes</taxon>
        <taxon>Mycobacteriales</taxon>
        <taxon>Nocardiaceae</taxon>
        <taxon>Nocardia</taxon>
    </lineage>
</organism>
<sequence length="222" mass="23131">MTFTHSEQSDATSVTVSGIGRATATPDIARLSIGISVTDPAVADAFGALARHSTALTDVLHAHGIRGADLVTTGLSIHPQTQWVDGGRAETTGFTASTTFRIVVRELSANSSHSPAAVIADCVSASGDAIRLDSVAFDLEDRTALAELARESAWASAQSKAAQFAALARKNLVDTLEIVEGADQMVPVHGVFAAARADSAPLAVEHGEIEETISLRVRWSMA</sequence>
<protein>
    <recommendedName>
        <fullName evidence="2">Secreted protein</fullName>
    </recommendedName>
</protein>
<accession>A0A652YK05</accession>